<name>A0ACB8UYV1_9EURO</name>
<gene>
    <name evidence="1" type="ORF">LOY88_002628</name>
</gene>
<accession>A0ACB8UYV1</accession>
<comment type="caution">
    <text evidence="1">The sequence shown here is derived from an EMBL/GenBank/DDBJ whole genome shotgun (WGS) entry which is preliminary data.</text>
</comment>
<organism evidence="1">
    <name type="scientific">Ophidiomyces ophidiicola</name>
    <dbReference type="NCBI Taxonomy" id="1387563"/>
    <lineage>
        <taxon>Eukaryota</taxon>
        <taxon>Fungi</taxon>
        <taxon>Dikarya</taxon>
        <taxon>Ascomycota</taxon>
        <taxon>Pezizomycotina</taxon>
        <taxon>Eurotiomycetes</taxon>
        <taxon>Eurotiomycetidae</taxon>
        <taxon>Onygenales</taxon>
        <taxon>Onygenaceae</taxon>
        <taxon>Ophidiomyces</taxon>
    </lineage>
</organism>
<reference evidence="1" key="1">
    <citation type="journal article" date="2022" name="bioRxiv">
        <title>Population genetic analysis of Ophidiomyces ophidiicola, the causative agent of snake fungal disease, indicates recent introductions to the USA.</title>
        <authorList>
            <person name="Ladner J.T."/>
            <person name="Palmer J.M."/>
            <person name="Ettinger C.L."/>
            <person name="Stajich J.E."/>
            <person name="Farrell T.M."/>
            <person name="Glorioso B.M."/>
            <person name="Lawson B."/>
            <person name="Price S.J."/>
            <person name="Stengle A.G."/>
            <person name="Grear D.A."/>
            <person name="Lorch J.M."/>
        </authorList>
    </citation>
    <scope>NUCLEOTIDE SEQUENCE</scope>
    <source>
        <strain evidence="1">NWHC 24266-5</strain>
    </source>
</reference>
<evidence type="ECO:0000313" key="1">
    <source>
        <dbReference type="EMBL" id="KAI2388432.1"/>
    </source>
</evidence>
<proteinExistence type="predicted"/>
<protein>
    <submittedName>
        <fullName evidence="1">Uncharacterized protein</fullName>
    </submittedName>
</protein>
<dbReference type="EMBL" id="JALBCA010000031">
    <property type="protein sequence ID" value="KAI2388432.1"/>
    <property type="molecule type" value="Genomic_DNA"/>
</dbReference>
<sequence>MEANTRQEAFLKLRPPCVELSSVALKFRGNLAQPRDVLKALEAVYRILEELGSKEWLDEKLAEYTFFPLSQIFNQTQRLSIRCVELALRCLHILIEKGWRQRLSSAMGKQLMILMTILAGGPPSQNHSQTPGDVRSEELITAAFDCIRSLASMLQDREAALTIFNEIGTATIVDQAVYVLLEGILDGPSDTVQMSAAQALQALNCRVTDRVVLASLLPRTVSTLTKTLRPTTQLRRSFKLLSCCLTILTHVLHAVLNNDAVSSIQSLEHDRKTHPADGAIVLDGSWLKATASQIKLALANIIPLRSHEKLDVRRALLELCLVVIEKCSISLEDTLPMMIETVVSLAGHEDGHDALSALGQLVLSSDNVLRNLKSSLHDWVIALPRVMGSNADAPKQIAIKHISTAFQVLAESGKNSELLDETMTSSLCESISAAAQFSSKAPQPLPSTPSASFEMILRDMPGSGSFQSILVDHRSQKGTFGELHCLIEKLSQTDTSLTLVRSIMDRLYGSSGNSAVAPFWLALSLLKYRQADTELFEDILDIRTSNISVSRSTFIEELYSISLPLLMNISTANPEEWRILALALEAVALQAAQLGENFRLELIDTLYPVLELMGSSNSQLQDHAMTCLTLMTCACGYSDTSTMLIENVDYLINSVAMKFNTFDISPQAPQVLLMMIKLCGARLIPYLDDLIGSIFSVLDAYHGYPKLVELLFGVLGSIVDESAKAPSTLSICGAETRPTSHRKQQHTATTISEIATEFKKRRERRLQHDSEEEQRREPIEPHPKEPWKKTPVGDDELHEHNETADNQADASSEQPESEVTSLSKPHNLLLSILKSIPPHLSSPSPHLRRSLLTILARGMTVLAADENSFLPLINDIWPSVSSRITLPPTLASGSSTSLTLNNSSPVPMSEVLNDQDIQEQTYVIVASCKAIEAMCEGAGDFMSSRVEHEFQKWKRIYLRCWEHVKHDAEAALERHQRHQLSLNTDQQTRACEAISRLEQLEITQNPSAAVSTVPKHLSAQTSIQRHQRSLLPYFASKTFSPHHNIWRALVYLFTTVSFHVRLPLDLGDDICHCLGEWISCFYPNRYFDYGWRYSNRLRRSIDDTSTNEMDVDETIRAMNAWNADLTWLIFVRGRGKTVEGAMDKELEIRRKRMNESLSKVCRVKKDNNIETNRFVFAEAAF</sequence>